<dbReference type="CDD" id="cd15843">
    <property type="entry name" value="R-SNARE"/>
    <property type="match status" value="1"/>
</dbReference>
<gene>
    <name evidence="13" type="ORF">MANT1106_LOCUS13674</name>
</gene>
<dbReference type="PANTHER" id="PTHR21136">
    <property type="entry name" value="SNARE PROTEINS"/>
    <property type="match status" value="1"/>
</dbReference>
<evidence type="ECO:0000256" key="8">
    <source>
        <dbReference type="ARBA" id="ARBA00046280"/>
    </source>
</evidence>
<accession>A0A7S0SQ61</accession>
<dbReference type="InterPro" id="IPR001388">
    <property type="entry name" value="Synaptobrevin-like"/>
</dbReference>
<dbReference type="GO" id="GO:0016192">
    <property type="term" value="P:vesicle-mediated transport"/>
    <property type="evidence" value="ECO:0007669"/>
    <property type="project" value="InterPro"/>
</dbReference>
<keyword evidence="3 10" id="KW-0812">Transmembrane</keyword>
<feature type="domain" description="Longin" evidence="11">
    <location>
        <begin position="7"/>
        <end position="118"/>
    </location>
</feature>
<dbReference type="PRINTS" id="PR00219">
    <property type="entry name" value="SYNAPTOBREVN"/>
</dbReference>
<feature type="domain" description="V-SNARE coiled-coil homology" evidence="12">
    <location>
        <begin position="133"/>
        <end position="193"/>
    </location>
</feature>
<reference evidence="13" key="1">
    <citation type="submission" date="2021-01" db="EMBL/GenBank/DDBJ databases">
        <authorList>
            <person name="Corre E."/>
            <person name="Pelletier E."/>
            <person name="Niang G."/>
            <person name="Scheremetjew M."/>
            <person name="Finn R."/>
            <person name="Kale V."/>
            <person name="Holt S."/>
            <person name="Cochrane G."/>
            <person name="Meng A."/>
            <person name="Brown T."/>
            <person name="Cohen L."/>
        </authorList>
    </citation>
    <scope>NUCLEOTIDE SEQUENCE</scope>
    <source>
        <strain evidence="13">SL-175</strain>
    </source>
</reference>
<dbReference type="Gene3D" id="3.30.450.50">
    <property type="entry name" value="Longin domain"/>
    <property type="match status" value="1"/>
</dbReference>
<comment type="subcellular location">
    <subcellularLocation>
        <location evidence="8">Endomembrane system</location>
        <topology evidence="8">Single-pass type IV membrane protein</topology>
    </subcellularLocation>
</comment>
<dbReference type="Pfam" id="PF13774">
    <property type="entry name" value="Longin"/>
    <property type="match status" value="1"/>
</dbReference>
<dbReference type="InterPro" id="IPR051097">
    <property type="entry name" value="Synaptobrevin-like_transport"/>
</dbReference>
<keyword evidence="9" id="KW-0175">Coiled coil</keyword>
<name>A0A7S0SQ61_9CHLO</name>
<dbReference type="Pfam" id="PF00957">
    <property type="entry name" value="Synaptobrevin"/>
    <property type="match status" value="1"/>
</dbReference>
<evidence type="ECO:0000256" key="1">
    <source>
        <dbReference type="ARBA" id="ARBA00008025"/>
    </source>
</evidence>
<dbReference type="InterPro" id="IPR042855">
    <property type="entry name" value="V_SNARE_CC"/>
</dbReference>
<keyword evidence="2" id="KW-0813">Transport</keyword>
<evidence type="ECO:0000256" key="3">
    <source>
        <dbReference type="ARBA" id="ARBA00022692"/>
    </source>
</evidence>
<evidence type="ECO:0008006" key="14">
    <source>
        <dbReference type="Google" id="ProtNLM"/>
    </source>
</evidence>
<evidence type="ECO:0000256" key="2">
    <source>
        <dbReference type="ARBA" id="ARBA00022448"/>
    </source>
</evidence>
<dbReference type="CDD" id="cd14824">
    <property type="entry name" value="Longin"/>
    <property type="match status" value="1"/>
</dbReference>
<protein>
    <recommendedName>
        <fullName evidence="14">V-SNARE coiled-coil homology domain-containing protein</fullName>
    </recommendedName>
</protein>
<comment type="similarity">
    <text evidence="1">Belongs to the synaptobrevin family.</text>
</comment>
<dbReference type="SMART" id="SM01270">
    <property type="entry name" value="Longin"/>
    <property type="match status" value="1"/>
</dbReference>
<sequence length="229" mass="25816">MGISYALVARHTAVLAEYSAEAGNANSVARRILENLPAPGPDEVGGETRMSYSQDDYLFHVAVSHGVTFICMADEAFGRRAPHAFLNDIRTSFTAAYGEDEVRDAPAYEFNAEFSRVLNRTMMHYSTGVDVDAIARVKGEISEVKIVMMENIEKVLDRGEKIELLVDKTENLRFQADNFHRTGRALRRRMWWQNLKMKLMLASAVLTVIFVLFCIFCFQGGKNCTKKSD</sequence>
<keyword evidence="6 10" id="KW-0472">Membrane</keyword>
<evidence type="ECO:0000256" key="9">
    <source>
        <dbReference type="PROSITE-ProRule" id="PRU00290"/>
    </source>
</evidence>
<evidence type="ECO:0000259" key="11">
    <source>
        <dbReference type="PROSITE" id="PS50859"/>
    </source>
</evidence>
<dbReference type="SUPFAM" id="SSF58038">
    <property type="entry name" value="SNARE fusion complex"/>
    <property type="match status" value="1"/>
</dbReference>
<feature type="transmembrane region" description="Helical" evidence="10">
    <location>
        <begin position="199"/>
        <end position="221"/>
    </location>
</feature>
<dbReference type="AlphaFoldDB" id="A0A7S0SQ61"/>
<proteinExistence type="inferred from homology"/>
<dbReference type="InterPro" id="IPR011012">
    <property type="entry name" value="Longin-like_dom_sf"/>
</dbReference>
<evidence type="ECO:0000256" key="6">
    <source>
        <dbReference type="ARBA" id="ARBA00023136"/>
    </source>
</evidence>
<evidence type="ECO:0000256" key="10">
    <source>
        <dbReference type="SAM" id="Phobius"/>
    </source>
</evidence>
<evidence type="ECO:0000256" key="4">
    <source>
        <dbReference type="ARBA" id="ARBA00022927"/>
    </source>
</evidence>
<dbReference type="GO" id="GO:0012505">
    <property type="term" value="C:endomembrane system"/>
    <property type="evidence" value="ECO:0007669"/>
    <property type="project" value="UniProtKB-SubCell"/>
</dbReference>
<comment type="function">
    <text evidence="7">Involved in the targeting and/or fusion of transport vesicles to their target membrane.</text>
</comment>
<keyword evidence="4" id="KW-0653">Protein transport</keyword>
<dbReference type="PANTHER" id="PTHR21136:SF214">
    <property type="entry name" value="VESICLE-ASSOCIATED MEMBRANE PROTEIN 714"/>
    <property type="match status" value="1"/>
</dbReference>
<evidence type="ECO:0000256" key="7">
    <source>
        <dbReference type="ARBA" id="ARBA00037493"/>
    </source>
</evidence>
<dbReference type="GO" id="GO:0005737">
    <property type="term" value="C:cytoplasm"/>
    <property type="evidence" value="ECO:0007669"/>
    <property type="project" value="UniProtKB-ARBA"/>
</dbReference>
<dbReference type="Gene3D" id="1.20.5.110">
    <property type="match status" value="1"/>
</dbReference>
<dbReference type="InterPro" id="IPR010908">
    <property type="entry name" value="Longin_dom"/>
</dbReference>
<dbReference type="PROSITE" id="PS00417">
    <property type="entry name" value="SYNAPTOBREVIN"/>
    <property type="match status" value="1"/>
</dbReference>
<organism evidence="13">
    <name type="scientific">Mantoniella antarctica</name>
    <dbReference type="NCBI Taxonomy" id="81844"/>
    <lineage>
        <taxon>Eukaryota</taxon>
        <taxon>Viridiplantae</taxon>
        <taxon>Chlorophyta</taxon>
        <taxon>Mamiellophyceae</taxon>
        <taxon>Mamiellales</taxon>
        <taxon>Mamiellaceae</taxon>
        <taxon>Mantoniella</taxon>
    </lineage>
</organism>
<dbReference type="FunFam" id="1.20.5.110:FF:000004">
    <property type="entry name" value="Vesicle-associated membrane protein 7"/>
    <property type="match status" value="1"/>
</dbReference>
<keyword evidence="5 10" id="KW-1133">Transmembrane helix</keyword>
<dbReference type="GO" id="GO:0015031">
    <property type="term" value="P:protein transport"/>
    <property type="evidence" value="ECO:0007669"/>
    <property type="project" value="UniProtKB-KW"/>
</dbReference>
<dbReference type="PROSITE" id="PS50859">
    <property type="entry name" value="LONGIN"/>
    <property type="match status" value="1"/>
</dbReference>
<dbReference type="FunFam" id="3.30.450.50:FF:000015">
    <property type="entry name" value="Synaptobrevin 2 isoform 1"/>
    <property type="match status" value="1"/>
</dbReference>
<dbReference type="GO" id="GO:0016020">
    <property type="term" value="C:membrane"/>
    <property type="evidence" value="ECO:0007669"/>
    <property type="project" value="InterPro"/>
</dbReference>
<dbReference type="PROSITE" id="PS50892">
    <property type="entry name" value="V_SNARE"/>
    <property type="match status" value="1"/>
</dbReference>
<evidence type="ECO:0000256" key="5">
    <source>
        <dbReference type="ARBA" id="ARBA00022989"/>
    </source>
</evidence>
<evidence type="ECO:0000259" key="12">
    <source>
        <dbReference type="PROSITE" id="PS50892"/>
    </source>
</evidence>
<dbReference type="EMBL" id="HBFC01022781">
    <property type="protein sequence ID" value="CAD8710988.1"/>
    <property type="molecule type" value="Transcribed_RNA"/>
</dbReference>
<dbReference type="SUPFAM" id="SSF64356">
    <property type="entry name" value="SNARE-like"/>
    <property type="match status" value="1"/>
</dbReference>
<evidence type="ECO:0000313" key="13">
    <source>
        <dbReference type="EMBL" id="CAD8710988.1"/>
    </source>
</evidence>